<dbReference type="AlphaFoldDB" id="A0AAE0LAQ4"/>
<dbReference type="Proteomes" id="UP001190700">
    <property type="component" value="Unassembled WGS sequence"/>
</dbReference>
<organism evidence="1 2">
    <name type="scientific">Cymbomonas tetramitiformis</name>
    <dbReference type="NCBI Taxonomy" id="36881"/>
    <lineage>
        <taxon>Eukaryota</taxon>
        <taxon>Viridiplantae</taxon>
        <taxon>Chlorophyta</taxon>
        <taxon>Pyramimonadophyceae</taxon>
        <taxon>Pyramimonadales</taxon>
        <taxon>Pyramimonadaceae</taxon>
        <taxon>Cymbomonas</taxon>
    </lineage>
</organism>
<gene>
    <name evidence="1" type="ORF">CYMTET_13924</name>
</gene>
<sequence length="280" mass="31808">MAAFRRAHGPTFPGLSCRFYDSGSELFFKQQQSKKKYSFQLFSLASRPSASTQGRERTGEGAPFIDETRMKSGLNNVVDWRPQETRLGESETTDHSASWRTTMREFWESRGCKEEQTRQLMQEAECLPGLRNAEHVADGLRKLGLLLPDAGCIQMLEREPELLEKLNMVRAAHLILDLQEFLDRESISSVTEIFEDCPSLLWQKSIGLLVDGTVAQIEHVLPGVHALTLVKEYPNLMYSSSNYHRCIELPVDIHGKVVSDMSYARANFIRECCLGIVDDF</sequence>
<proteinExistence type="predicted"/>
<reference evidence="1 2" key="1">
    <citation type="journal article" date="2015" name="Genome Biol. Evol.">
        <title>Comparative Genomics of a Bacterivorous Green Alga Reveals Evolutionary Causalities and Consequences of Phago-Mixotrophic Mode of Nutrition.</title>
        <authorList>
            <person name="Burns J.A."/>
            <person name="Paasch A."/>
            <person name="Narechania A."/>
            <person name="Kim E."/>
        </authorList>
    </citation>
    <scope>NUCLEOTIDE SEQUENCE [LARGE SCALE GENOMIC DNA]</scope>
    <source>
        <strain evidence="1 2">PLY_AMNH</strain>
    </source>
</reference>
<protein>
    <submittedName>
        <fullName evidence="1">Uncharacterized protein</fullName>
    </submittedName>
</protein>
<evidence type="ECO:0000313" key="1">
    <source>
        <dbReference type="EMBL" id="KAK3278117.1"/>
    </source>
</evidence>
<keyword evidence="2" id="KW-1185">Reference proteome</keyword>
<accession>A0AAE0LAQ4</accession>
<comment type="caution">
    <text evidence="1">The sequence shown here is derived from an EMBL/GenBank/DDBJ whole genome shotgun (WGS) entry which is preliminary data.</text>
</comment>
<evidence type="ECO:0000313" key="2">
    <source>
        <dbReference type="Proteomes" id="UP001190700"/>
    </source>
</evidence>
<name>A0AAE0LAQ4_9CHLO</name>
<dbReference type="EMBL" id="LGRX02005614">
    <property type="protein sequence ID" value="KAK3278117.1"/>
    <property type="molecule type" value="Genomic_DNA"/>
</dbReference>